<feature type="domain" description="Cytochrome c" evidence="6">
    <location>
        <begin position="275"/>
        <end position="410"/>
    </location>
</feature>
<dbReference type="Pfam" id="PF00034">
    <property type="entry name" value="Cytochrom_C"/>
    <property type="match status" value="2"/>
</dbReference>
<dbReference type="InterPro" id="IPR036909">
    <property type="entry name" value="Cyt_c-like_dom_sf"/>
</dbReference>
<dbReference type="Gene3D" id="1.10.760.10">
    <property type="entry name" value="Cytochrome c-like domain"/>
    <property type="match status" value="2"/>
</dbReference>
<dbReference type="EMBL" id="CP042913">
    <property type="protein sequence ID" value="QEG36982.1"/>
    <property type="molecule type" value="Genomic_DNA"/>
</dbReference>
<dbReference type="AlphaFoldDB" id="A0A5B9QH85"/>
<gene>
    <name evidence="7" type="ORF">Pr1d_43220</name>
</gene>
<dbReference type="PANTHER" id="PTHR33751">
    <property type="entry name" value="CBB3-TYPE CYTOCHROME C OXIDASE SUBUNIT FIXP"/>
    <property type="match status" value="1"/>
</dbReference>
<evidence type="ECO:0000256" key="3">
    <source>
        <dbReference type="ARBA" id="ARBA00023004"/>
    </source>
</evidence>
<dbReference type="GO" id="GO:0046872">
    <property type="term" value="F:metal ion binding"/>
    <property type="evidence" value="ECO:0007669"/>
    <property type="project" value="UniProtKB-KW"/>
</dbReference>
<dbReference type="SUPFAM" id="SSF46626">
    <property type="entry name" value="Cytochrome c"/>
    <property type="match status" value="2"/>
</dbReference>
<evidence type="ECO:0000256" key="4">
    <source>
        <dbReference type="PROSITE-ProRule" id="PRU00433"/>
    </source>
</evidence>
<dbReference type="PROSITE" id="PS51257">
    <property type="entry name" value="PROKAR_LIPOPROTEIN"/>
    <property type="match status" value="1"/>
</dbReference>
<feature type="signal peptide" evidence="5">
    <location>
        <begin position="1"/>
        <end position="24"/>
    </location>
</feature>
<dbReference type="GO" id="GO:0009055">
    <property type="term" value="F:electron transfer activity"/>
    <property type="evidence" value="ECO:0007669"/>
    <property type="project" value="InterPro"/>
</dbReference>
<dbReference type="RefSeq" id="WP_148075269.1">
    <property type="nucleotide sequence ID" value="NZ_CP042913.1"/>
</dbReference>
<keyword evidence="5" id="KW-0732">Signal</keyword>
<name>A0A5B9QH85_9BACT</name>
<evidence type="ECO:0000256" key="2">
    <source>
        <dbReference type="ARBA" id="ARBA00022723"/>
    </source>
</evidence>
<feature type="chain" id="PRO_5023055342" evidence="5">
    <location>
        <begin position="25"/>
        <end position="429"/>
    </location>
</feature>
<dbReference type="PANTHER" id="PTHR33751:SF1">
    <property type="entry name" value="CBB3-TYPE CYTOCHROME C OXIDASE SUBUNIT FIXP"/>
    <property type="match status" value="1"/>
</dbReference>
<feature type="domain" description="Cytochrome c" evidence="6">
    <location>
        <begin position="87"/>
        <end position="181"/>
    </location>
</feature>
<dbReference type="OrthoDB" id="9808312at2"/>
<keyword evidence="1 4" id="KW-0349">Heme</keyword>
<proteinExistence type="predicted"/>
<accession>A0A5B9QH85</accession>
<evidence type="ECO:0000259" key="6">
    <source>
        <dbReference type="PROSITE" id="PS51007"/>
    </source>
</evidence>
<evidence type="ECO:0000313" key="8">
    <source>
        <dbReference type="Proteomes" id="UP000323917"/>
    </source>
</evidence>
<evidence type="ECO:0000256" key="1">
    <source>
        <dbReference type="ARBA" id="ARBA00022617"/>
    </source>
</evidence>
<evidence type="ECO:0000313" key="7">
    <source>
        <dbReference type="EMBL" id="QEG36982.1"/>
    </source>
</evidence>
<dbReference type="Proteomes" id="UP000323917">
    <property type="component" value="Chromosome"/>
</dbReference>
<dbReference type="PROSITE" id="PS51007">
    <property type="entry name" value="CYTC"/>
    <property type="match status" value="2"/>
</dbReference>
<dbReference type="GO" id="GO:0020037">
    <property type="term" value="F:heme binding"/>
    <property type="evidence" value="ECO:0007669"/>
    <property type="project" value="InterPro"/>
</dbReference>
<keyword evidence="2 4" id="KW-0479">Metal-binding</keyword>
<protein>
    <submittedName>
        <fullName evidence="7">Cytochrome c</fullName>
    </submittedName>
</protein>
<organism evidence="7 8">
    <name type="scientific">Bythopirellula goksoeyrii</name>
    <dbReference type="NCBI Taxonomy" id="1400387"/>
    <lineage>
        <taxon>Bacteria</taxon>
        <taxon>Pseudomonadati</taxon>
        <taxon>Planctomycetota</taxon>
        <taxon>Planctomycetia</taxon>
        <taxon>Pirellulales</taxon>
        <taxon>Lacipirellulaceae</taxon>
        <taxon>Bythopirellula</taxon>
    </lineage>
</organism>
<keyword evidence="8" id="KW-1185">Reference proteome</keyword>
<sequence precursor="true">MNRCLRSICWLGCLALLVAGCDFQTPQFHLNMVQMLSDATPTPEPYQEQIADVLGGMFGTPDEPFVLPETGLDMRRLKMAAGPAWTDDKGAAFGLYRLHCSHCHGIDGDGQGPTALFLNPYPRDYRQGVYKFKSTYNPAKPTDEDLHRVLVNGIPGSAMPSFSLLASAEIEALVEYVKYLSMRGQMETALTNYVYNDLGEEEVTDENGDPVLDEEGEPKMKLIPLDPENDEEQRAAITEILAEIVEGWNEVNEQIIVPEEGAIPTDIHDKEAFAASAAKGRELFYGARANCMKCHGPTGLGDGQQDDYDIWNKAHLQFLDSVADDSGDPQFAREREEVAASLFPVRNAIPRNLRLGVFRGGNRRIDLFWRIYAGIAGTPMPGSGPASPGAQGTLTEEEMWNIVDYVLSLPYEAASQPQKALPINTELVN</sequence>
<keyword evidence="3 4" id="KW-0408">Iron</keyword>
<dbReference type="InterPro" id="IPR050597">
    <property type="entry name" value="Cytochrome_c_Oxidase_Subunit"/>
</dbReference>
<reference evidence="7 8" key="1">
    <citation type="submission" date="2019-08" db="EMBL/GenBank/DDBJ databases">
        <title>Deep-cultivation of Planctomycetes and their phenomic and genomic characterization uncovers novel biology.</title>
        <authorList>
            <person name="Wiegand S."/>
            <person name="Jogler M."/>
            <person name="Boedeker C."/>
            <person name="Pinto D."/>
            <person name="Vollmers J."/>
            <person name="Rivas-Marin E."/>
            <person name="Kohn T."/>
            <person name="Peeters S.H."/>
            <person name="Heuer A."/>
            <person name="Rast P."/>
            <person name="Oberbeckmann S."/>
            <person name="Bunk B."/>
            <person name="Jeske O."/>
            <person name="Meyerdierks A."/>
            <person name="Storesund J.E."/>
            <person name="Kallscheuer N."/>
            <person name="Luecker S."/>
            <person name="Lage O.M."/>
            <person name="Pohl T."/>
            <person name="Merkel B.J."/>
            <person name="Hornburger P."/>
            <person name="Mueller R.-W."/>
            <person name="Bruemmer F."/>
            <person name="Labrenz M."/>
            <person name="Spormann A.M."/>
            <person name="Op den Camp H."/>
            <person name="Overmann J."/>
            <person name="Amann R."/>
            <person name="Jetten M.S.M."/>
            <person name="Mascher T."/>
            <person name="Medema M.H."/>
            <person name="Devos D.P."/>
            <person name="Kaster A.-K."/>
            <person name="Ovreas L."/>
            <person name="Rohde M."/>
            <person name="Galperin M.Y."/>
            <person name="Jogler C."/>
        </authorList>
    </citation>
    <scope>NUCLEOTIDE SEQUENCE [LARGE SCALE GENOMIC DNA]</scope>
    <source>
        <strain evidence="7 8">Pr1d</strain>
    </source>
</reference>
<evidence type="ECO:0000256" key="5">
    <source>
        <dbReference type="SAM" id="SignalP"/>
    </source>
</evidence>
<dbReference type="KEGG" id="bgok:Pr1d_43220"/>
<dbReference type="InterPro" id="IPR009056">
    <property type="entry name" value="Cyt_c-like_dom"/>
</dbReference>